<dbReference type="InterPro" id="IPR007055">
    <property type="entry name" value="BON_dom"/>
</dbReference>
<dbReference type="AlphaFoldDB" id="A0A7W5H4K5"/>
<evidence type="ECO:0000313" key="2">
    <source>
        <dbReference type="EMBL" id="MBB3205030.1"/>
    </source>
</evidence>
<dbReference type="Proteomes" id="UP000536179">
    <property type="component" value="Unassembled WGS sequence"/>
</dbReference>
<dbReference type="RefSeq" id="WP_246419058.1">
    <property type="nucleotide sequence ID" value="NZ_JACHXU010000002.1"/>
</dbReference>
<comment type="caution">
    <text evidence="2">The sequence shown here is derived from an EMBL/GenBank/DDBJ whole genome shotgun (WGS) entry which is preliminary data.</text>
</comment>
<dbReference type="EMBL" id="JACHXU010000002">
    <property type="protein sequence ID" value="MBB3205030.1"/>
    <property type="molecule type" value="Genomic_DNA"/>
</dbReference>
<accession>A0A7W5H4K5</accession>
<evidence type="ECO:0000259" key="1">
    <source>
        <dbReference type="Pfam" id="PF04972"/>
    </source>
</evidence>
<keyword evidence="3" id="KW-1185">Reference proteome</keyword>
<organism evidence="2 3">
    <name type="scientific">Aporhodopirellula rubra</name>
    <dbReference type="NCBI Taxonomy" id="980271"/>
    <lineage>
        <taxon>Bacteria</taxon>
        <taxon>Pseudomonadati</taxon>
        <taxon>Planctomycetota</taxon>
        <taxon>Planctomycetia</taxon>
        <taxon>Pirellulales</taxon>
        <taxon>Pirellulaceae</taxon>
        <taxon>Aporhodopirellula</taxon>
    </lineage>
</organism>
<dbReference type="Gene3D" id="3.30.1340.30">
    <property type="match status" value="1"/>
</dbReference>
<sequence length="77" mass="8606">MTDGKNQMRWQETLDAKVERIVRKFGFDNVCVSSIKAGHVELTGTVSDINDRALIVAIARTTPGVQQFSIEIKIEND</sequence>
<gene>
    <name evidence="2" type="ORF">FHS27_000797</name>
</gene>
<name>A0A7W5H4K5_9BACT</name>
<evidence type="ECO:0000313" key="3">
    <source>
        <dbReference type="Proteomes" id="UP000536179"/>
    </source>
</evidence>
<protein>
    <submittedName>
        <fullName evidence="2">Osmotically-inducible protein OsmY</fullName>
    </submittedName>
</protein>
<proteinExistence type="predicted"/>
<reference evidence="2 3" key="1">
    <citation type="submission" date="2020-08" db="EMBL/GenBank/DDBJ databases">
        <title>Genomic Encyclopedia of Type Strains, Phase III (KMG-III): the genomes of soil and plant-associated and newly described type strains.</title>
        <authorList>
            <person name="Whitman W."/>
        </authorList>
    </citation>
    <scope>NUCLEOTIDE SEQUENCE [LARGE SCALE GENOMIC DNA]</scope>
    <source>
        <strain evidence="2 3">CECT 8075</strain>
    </source>
</reference>
<dbReference type="Pfam" id="PF04972">
    <property type="entry name" value="BON"/>
    <property type="match status" value="1"/>
</dbReference>
<feature type="domain" description="BON" evidence="1">
    <location>
        <begin position="23"/>
        <end position="67"/>
    </location>
</feature>